<evidence type="ECO:0000259" key="1">
    <source>
        <dbReference type="Pfam" id="PF07693"/>
    </source>
</evidence>
<dbReference type="EMBL" id="CP002279">
    <property type="protein sequence ID" value="AEH88021.1"/>
    <property type="molecule type" value="Genomic_DNA"/>
</dbReference>
<organism evidence="2 3">
    <name type="scientific">Mesorhizobium opportunistum (strain LMG 24607 / HAMBI 3007 / WSM2075)</name>
    <dbReference type="NCBI Taxonomy" id="536019"/>
    <lineage>
        <taxon>Bacteria</taxon>
        <taxon>Pseudomonadati</taxon>
        <taxon>Pseudomonadota</taxon>
        <taxon>Alphaproteobacteria</taxon>
        <taxon>Hyphomicrobiales</taxon>
        <taxon>Phyllobacteriaceae</taxon>
        <taxon>Mesorhizobium</taxon>
    </lineage>
</organism>
<name>F7YFZ0_MESOW</name>
<dbReference type="Pfam" id="PF07693">
    <property type="entry name" value="KAP_NTPase"/>
    <property type="match status" value="1"/>
</dbReference>
<dbReference type="SUPFAM" id="SSF52540">
    <property type="entry name" value="P-loop containing nucleoside triphosphate hydrolases"/>
    <property type="match status" value="1"/>
</dbReference>
<dbReference type="InterPro" id="IPR011646">
    <property type="entry name" value="KAP_P-loop"/>
</dbReference>
<dbReference type="eggNOG" id="COG4928">
    <property type="taxonomic scope" value="Bacteria"/>
</dbReference>
<reference evidence="2 3" key="1">
    <citation type="submission" date="2010-10" db="EMBL/GenBank/DDBJ databases">
        <title>Complete sequence of Mesorhizobium opportunistum WSM2075.</title>
        <authorList>
            <consortium name="US DOE Joint Genome Institute"/>
            <person name="Lucas S."/>
            <person name="Copeland A."/>
            <person name="Lapidus A."/>
            <person name="Cheng J.-F."/>
            <person name="Bruce D."/>
            <person name="Goodwin L."/>
            <person name="Pitluck S."/>
            <person name="Chertkov O."/>
            <person name="Misra M."/>
            <person name="Detter J.C."/>
            <person name="Han C."/>
            <person name="Tapia R."/>
            <person name="Land M."/>
            <person name="Hauser L."/>
            <person name="Kyrpides N."/>
            <person name="Ovchinnikova G."/>
            <person name="Mavrommatis K.M."/>
            <person name="Tiwari R.P."/>
            <person name="Howieson J.G."/>
            <person name="O'Hara G.W."/>
            <person name="Nandasena K.G."/>
            <person name="Woyke T."/>
        </authorList>
    </citation>
    <scope>NUCLEOTIDE SEQUENCE [LARGE SCALE GENOMIC DNA]</scope>
    <source>
        <strain evidence="3">LMG 24607 / HAMBI 3007 / WSM2075</strain>
    </source>
</reference>
<dbReference type="Proteomes" id="UP000001623">
    <property type="component" value="Chromosome"/>
</dbReference>
<dbReference type="AlphaFoldDB" id="F7YFZ0"/>
<proteinExistence type="predicted"/>
<feature type="domain" description="KAP NTPase" evidence="1">
    <location>
        <begin position="36"/>
        <end position="326"/>
    </location>
</feature>
<dbReference type="KEGG" id="mop:Mesop_3579"/>
<evidence type="ECO:0000313" key="3">
    <source>
        <dbReference type="Proteomes" id="UP000001623"/>
    </source>
</evidence>
<dbReference type="HOGENOM" id="CLU_039725_3_2_5"/>
<accession>F7YFZ0</accession>
<dbReference type="InterPro" id="IPR027417">
    <property type="entry name" value="P-loop_NTPase"/>
</dbReference>
<dbReference type="RefSeq" id="WP_013894708.1">
    <property type="nucleotide sequence ID" value="NC_015675.1"/>
</dbReference>
<dbReference type="Gene3D" id="3.40.50.300">
    <property type="entry name" value="P-loop containing nucleotide triphosphate hydrolases"/>
    <property type="match status" value="1"/>
</dbReference>
<gene>
    <name evidence="2" type="ordered locus">Mesop_3579</name>
</gene>
<protein>
    <submittedName>
        <fullName evidence="2">KAP P-loop domain protein</fullName>
    </submittedName>
</protein>
<dbReference type="STRING" id="536019.Mesop_3579"/>
<sequence length="443" mass="50742">MKILAPDVEQAVAASEDIFGRDLFGDGLLKVFDLSDDPLVVALDEPWGSGKTVFARRLASRARDQKFKVVYFDAFKHDYDPDVFVSLASQIIEETGIRPKEKKELKAKAKDVAKIVGLVAIKGAIRGLTAGVVRASDFEDANEDVANEVGKEIEAELDKIIDSRLESAKTEQRAFEVFRQTLSTLMSTGDSDKPLIFIVDELDRCRPTYALSVLETIKHLFSVKNVHFLLVCQLDQLSAATRKMYGSEIDASLYLEKFVHFRVTFPQFEKREKDRLLKRFVLDVLKAMPDDDESGRLKDGFAEFISLVWERGEYSLRRIERLCTLFGLCLAFTNKKTIRHPALIHILCDLKLSSPMLFAKAKTGTLNYLDVKNFYRFSDDLDKRNNKLDWYSLNWRYFLSSTEELKGMDVSGFRDSSFYYNIEREDVVRFLANNIVERFAFPT</sequence>
<evidence type="ECO:0000313" key="2">
    <source>
        <dbReference type="EMBL" id="AEH88021.1"/>
    </source>
</evidence>